<reference evidence="3" key="1">
    <citation type="journal article" date="2019" name="Int. J. Syst. Evol. Microbiol.">
        <title>The Global Catalogue of Microorganisms (GCM) 10K type strain sequencing project: providing services to taxonomists for standard genome sequencing and annotation.</title>
        <authorList>
            <consortium name="The Broad Institute Genomics Platform"/>
            <consortium name="The Broad Institute Genome Sequencing Center for Infectious Disease"/>
            <person name="Wu L."/>
            <person name="Ma J."/>
        </authorList>
    </citation>
    <scope>NUCLEOTIDE SEQUENCE [LARGE SCALE GENOMIC DNA]</scope>
    <source>
        <strain evidence="3">JCM 30846</strain>
    </source>
</reference>
<evidence type="ECO:0000313" key="3">
    <source>
        <dbReference type="Proteomes" id="UP001499884"/>
    </source>
</evidence>
<feature type="compositionally biased region" description="Low complexity" evidence="1">
    <location>
        <begin position="14"/>
        <end position="30"/>
    </location>
</feature>
<evidence type="ECO:0000256" key="1">
    <source>
        <dbReference type="SAM" id="MobiDB-lite"/>
    </source>
</evidence>
<feature type="region of interest" description="Disordered" evidence="1">
    <location>
        <begin position="1"/>
        <end position="38"/>
    </location>
</feature>
<comment type="caution">
    <text evidence="2">The sequence shown here is derived from an EMBL/GenBank/DDBJ whole genome shotgun (WGS) entry which is preliminary data.</text>
</comment>
<proteinExistence type="predicted"/>
<gene>
    <name evidence="2" type="ORF">GCM10023082_50060</name>
</gene>
<accession>A0ABP7FVN6</accession>
<dbReference type="EMBL" id="BAABEP010000045">
    <property type="protein sequence ID" value="GAA3747703.1"/>
    <property type="molecule type" value="Genomic_DNA"/>
</dbReference>
<dbReference type="Proteomes" id="UP001499884">
    <property type="component" value="Unassembled WGS sequence"/>
</dbReference>
<name>A0ABP7FVN6_9ACTN</name>
<organism evidence="2 3">
    <name type="scientific">Streptomyces tremellae</name>
    <dbReference type="NCBI Taxonomy" id="1124239"/>
    <lineage>
        <taxon>Bacteria</taxon>
        <taxon>Bacillati</taxon>
        <taxon>Actinomycetota</taxon>
        <taxon>Actinomycetes</taxon>
        <taxon>Kitasatosporales</taxon>
        <taxon>Streptomycetaceae</taxon>
        <taxon>Streptomyces</taxon>
    </lineage>
</organism>
<keyword evidence="3" id="KW-1185">Reference proteome</keyword>
<sequence length="87" mass="8910">MAILVGVGLGGGKSEAAGAGENGAAGSSEVRSAARAAKPARIEDNVDLQFELYAVSSPGWEAGKSVRESCDNGILRSMPPARELTRH</sequence>
<protein>
    <submittedName>
        <fullName evidence="2">Uncharacterized protein</fullName>
    </submittedName>
</protein>
<evidence type="ECO:0000313" key="2">
    <source>
        <dbReference type="EMBL" id="GAA3747703.1"/>
    </source>
</evidence>